<keyword evidence="3" id="KW-0731">Sigma factor</keyword>
<feature type="domain" description="RNA polymerase sigma factor 70 region 4 type 2" evidence="6">
    <location>
        <begin position="104"/>
        <end position="154"/>
    </location>
</feature>
<gene>
    <name evidence="7" type="ORF">GCM10011514_02490</name>
</gene>
<evidence type="ECO:0000256" key="4">
    <source>
        <dbReference type="ARBA" id="ARBA00023163"/>
    </source>
</evidence>
<keyword evidence="7" id="KW-0240">DNA-directed RNA polymerase</keyword>
<evidence type="ECO:0000259" key="5">
    <source>
        <dbReference type="Pfam" id="PF04542"/>
    </source>
</evidence>
<dbReference type="GO" id="GO:0003677">
    <property type="term" value="F:DNA binding"/>
    <property type="evidence" value="ECO:0007669"/>
    <property type="project" value="InterPro"/>
</dbReference>
<protein>
    <submittedName>
        <fullName evidence="7">DNA-directed RNA polymerase sigma-70 factor</fullName>
    </submittedName>
</protein>
<dbReference type="PANTHER" id="PTHR43133">
    <property type="entry name" value="RNA POLYMERASE ECF-TYPE SIGMA FACTO"/>
    <property type="match status" value="1"/>
</dbReference>
<evidence type="ECO:0000256" key="1">
    <source>
        <dbReference type="ARBA" id="ARBA00010641"/>
    </source>
</evidence>
<keyword evidence="4" id="KW-0804">Transcription</keyword>
<dbReference type="Pfam" id="PF04542">
    <property type="entry name" value="Sigma70_r2"/>
    <property type="match status" value="1"/>
</dbReference>
<dbReference type="Pfam" id="PF08281">
    <property type="entry name" value="Sigma70_r4_2"/>
    <property type="match status" value="1"/>
</dbReference>
<dbReference type="CDD" id="cd06171">
    <property type="entry name" value="Sigma70_r4"/>
    <property type="match status" value="1"/>
</dbReference>
<organism evidence="7 8">
    <name type="scientific">Emticicia aquatilis</name>
    <dbReference type="NCBI Taxonomy" id="1537369"/>
    <lineage>
        <taxon>Bacteria</taxon>
        <taxon>Pseudomonadati</taxon>
        <taxon>Bacteroidota</taxon>
        <taxon>Cytophagia</taxon>
        <taxon>Cytophagales</taxon>
        <taxon>Leadbetterellaceae</taxon>
        <taxon>Emticicia</taxon>
    </lineage>
</organism>
<dbReference type="AlphaFoldDB" id="A0A916YG75"/>
<feature type="domain" description="RNA polymerase sigma-70 region 2" evidence="5">
    <location>
        <begin position="10"/>
        <end position="74"/>
    </location>
</feature>
<dbReference type="PANTHER" id="PTHR43133:SF45">
    <property type="entry name" value="RNA POLYMERASE ECF-TYPE SIGMA FACTOR"/>
    <property type="match status" value="1"/>
</dbReference>
<reference evidence="7" key="2">
    <citation type="submission" date="2020-09" db="EMBL/GenBank/DDBJ databases">
        <authorList>
            <person name="Sun Q."/>
            <person name="Zhou Y."/>
        </authorList>
    </citation>
    <scope>NUCLEOTIDE SEQUENCE</scope>
    <source>
        <strain evidence="7">CGMCC 1.15958</strain>
    </source>
</reference>
<evidence type="ECO:0000256" key="3">
    <source>
        <dbReference type="ARBA" id="ARBA00023082"/>
    </source>
</evidence>
<dbReference type="SUPFAM" id="SSF88659">
    <property type="entry name" value="Sigma3 and sigma4 domains of RNA polymerase sigma factors"/>
    <property type="match status" value="1"/>
</dbReference>
<dbReference type="InterPro" id="IPR014284">
    <property type="entry name" value="RNA_pol_sigma-70_dom"/>
</dbReference>
<dbReference type="InterPro" id="IPR013324">
    <property type="entry name" value="RNA_pol_sigma_r3/r4-like"/>
</dbReference>
<dbReference type="InterPro" id="IPR013249">
    <property type="entry name" value="RNA_pol_sigma70_r4_t2"/>
</dbReference>
<dbReference type="RefSeq" id="WP_188763826.1">
    <property type="nucleotide sequence ID" value="NZ_BMKK01000001.1"/>
</dbReference>
<evidence type="ECO:0000256" key="2">
    <source>
        <dbReference type="ARBA" id="ARBA00023015"/>
    </source>
</evidence>
<dbReference type="Gene3D" id="1.10.1740.10">
    <property type="match status" value="1"/>
</dbReference>
<dbReference type="Proteomes" id="UP000609064">
    <property type="component" value="Unassembled WGS sequence"/>
</dbReference>
<dbReference type="InterPro" id="IPR007627">
    <property type="entry name" value="RNA_pol_sigma70_r2"/>
</dbReference>
<evidence type="ECO:0000313" key="8">
    <source>
        <dbReference type="Proteomes" id="UP000609064"/>
    </source>
</evidence>
<dbReference type="GO" id="GO:0000428">
    <property type="term" value="C:DNA-directed RNA polymerase complex"/>
    <property type="evidence" value="ECO:0007669"/>
    <property type="project" value="UniProtKB-KW"/>
</dbReference>
<keyword evidence="2" id="KW-0805">Transcription regulation</keyword>
<accession>A0A916YG75</accession>
<comment type="similarity">
    <text evidence="1">Belongs to the sigma-70 factor family. ECF subfamily.</text>
</comment>
<dbReference type="GO" id="GO:0006352">
    <property type="term" value="P:DNA-templated transcription initiation"/>
    <property type="evidence" value="ECO:0007669"/>
    <property type="project" value="InterPro"/>
</dbReference>
<dbReference type="GO" id="GO:0016987">
    <property type="term" value="F:sigma factor activity"/>
    <property type="evidence" value="ECO:0007669"/>
    <property type="project" value="UniProtKB-KW"/>
</dbReference>
<sequence>MEKDFVEMLNTHRGIIFKVCNLYCHDEEAKKDLFQEIVLQLWKAYPSFRNESLNTSWMYRVGLNTAISNLRKETKKPDKKAITAEEFQIPDMSFDTDEEEKLGMLKLAIEKLSEVEKAIIMLYLEEKTYDEIAEIIGISNSNVGVRLNRIKQKLEKIIKSNTL</sequence>
<keyword evidence="8" id="KW-1185">Reference proteome</keyword>
<comment type="caution">
    <text evidence="7">The sequence shown here is derived from an EMBL/GenBank/DDBJ whole genome shotgun (WGS) entry which is preliminary data.</text>
</comment>
<dbReference type="EMBL" id="BMKK01000001">
    <property type="protein sequence ID" value="GGD42023.1"/>
    <property type="molecule type" value="Genomic_DNA"/>
</dbReference>
<dbReference type="SUPFAM" id="SSF88946">
    <property type="entry name" value="Sigma2 domain of RNA polymerase sigma factors"/>
    <property type="match status" value="1"/>
</dbReference>
<dbReference type="Gene3D" id="1.10.10.10">
    <property type="entry name" value="Winged helix-like DNA-binding domain superfamily/Winged helix DNA-binding domain"/>
    <property type="match status" value="1"/>
</dbReference>
<dbReference type="NCBIfam" id="TIGR02937">
    <property type="entry name" value="sigma70-ECF"/>
    <property type="match status" value="1"/>
</dbReference>
<evidence type="ECO:0000313" key="7">
    <source>
        <dbReference type="EMBL" id="GGD42023.1"/>
    </source>
</evidence>
<dbReference type="InterPro" id="IPR013325">
    <property type="entry name" value="RNA_pol_sigma_r2"/>
</dbReference>
<reference evidence="7" key="1">
    <citation type="journal article" date="2014" name="Int. J. Syst. Evol. Microbiol.">
        <title>Complete genome sequence of Corynebacterium casei LMG S-19264T (=DSM 44701T), isolated from a smear-ripened cheese.</title>
        <authorList>
            <consortium name="US DOE Joint Genome Institute (JGI-PGF)"/>
            <person name="Walter F."/>
            <person name="Albersmeier A."/>
            <person name="Kalinowski J."/>
            <person name="Ruckert C."/>
        </authorList>
    </citation>
    <scope>NUCLEOTIDE SEQUENCE</scope>
    <source>
        <strain evidence="7">CGMCC 1.15958</strain>
    </source>
</reference>
<evidence type="ECO:0000259" key="6">
    <source>
        <dbReference type="Pfam" id="PF08281"/>
    </source>
</evidence>
<name>A0A916YG75_9BACT</name>
<dbReference type="InterPro" id="IPR036388">
    <property type="entry name" value="WH-like_DNA-bd_sf"/>
</dbReference>
<dbReference type="InterPro" id="IPR039425">
    <property type="entry name" value="RNA_pol_sigma-70-like"/>
</dbReference>
<proteinExistence type="inferred from homology"/>